<keyword evidence="1" id="KW-1133">Transmembrane helix</keyword>
<dbReference type="Proteomes" id="UP000628463">
    <property type="component" value="Unassembled WGS sequence"/>
</dbReference>
<reference evidence="2 3" key="1">
    <citation type="submission" date="2020-08" db="EMBL/GenBank/DDBJ databases">
        <title>Genome public.</title>
        <authorList>
            <person name="Liu C."/>
            <person name="Sun Q."/>
        </authorList>
    </citation>
    <scope>NUCLEOTIDE SEQUENCE [LARGE SCALE GENOMIC DNA]</scope>
    <source>
        <strain evidence="2 3">NSJ-43</strain>
    </source>
</reference>
<keyword evidence="1" id="KW-0472">Membrane</keyword>
<gene>
    <name evidence="2" type="ORF">H8S01_10575</name>
</gene>
<evidence type="ECO:0000313" key="2">
    <source>
        <dbReference type="EMBL" id="MBC5681404.1"/>
    </source>
</evidence>
<keyword evidence="1" id="KW-0812">Transmembrane</keyword>
<evidence type="ECO:0008006" key="4">
    <source>
        <dbReference type="Google" id="ProtNLM"/>
    </source>
</evidence>
<keyword evidence="3" id="KW-1185">Reference proteome</keyword>
<dbReference type="EMBL" id="JACOPD010000007">
    <property type="protein sequence ID" value="MBC5681404.1"/>
    <property type="molecule type" value="Genomic_DNA"/>
</dbReference>
<organism evidence="2 3">
    <name type="scientific">Lachnospira hominis</name>
    <name type="common">ex Liu et al. 2021</name>
    <dbReference type="NCBI Taxonomy" id="2763051"/>
    <lineage>
        <taxon>Bacteria</taxon>
        <taxon>Bacillati</taxon>
        <taxon>Bacillota</taxon>
        <taxon>Clostridia</taxon>
        <taxon>Lachnospirales</taxon>
        <taxon>Lachnospiraceae</taxon>
        <taxon>Lachnospira</taxon>
    </lineage>
</organism>
<name>A0ABR7G1V5_9FIRM</name>
<evidence type="ECO:0000313" key="3">
    <source>
        <dbReference type="Proteomes" id="UP000628463"/>
    </source>
</evidence>
<feature type="transmembrane region" description="Helical" evidence="1">
    <location>
        <begin position="12"/>
        <end position="35"/>
    </location>
</feature>
<evidence type="ECO:0000256" key="1">
    <source>
        <dbReference type="SAM" id="Phobius"/>
    </source>
</evidence>
<comment type="caution">
    <text evidence="2">The sequence shown here is derived from an EMBL/GenBank/DDBJ whole genome shotgun (WGS) entry which is preliminary data.</text>
</comment>
<dbReference type="RefSeq" id="WP_186837176.1">
    <property type="nucleotide sequence ID" value="NZ_JACOPD010000007.1"/>
</dbReference>
<protein>
    <recommendedName>
        <fullName evidence="4">SGNH/GDSL hydrolase family protein</fullName>
    </recommendedName>
</protein>
<proteinExistence type="predicted"/>
<accession>A0ABR7G1V5</accession>
<sequence length="477" mass="54918">MHSSDDKKKKFFAWMRVVLFMLCLIAVCSILKFAIMPPSYARVIIHTMNDKDENYDTIVLGASHGRSAINPYKLDEKLSCNSLNVCIPNETIKDSYYLLQEAARTNDIKTVILDIDYQYWYGLKENNYFSTFIYDQLSLSSVKAKYFTDNLLDEDFRVALTRWAGYSYLIKNAKSNLKTKLTKDYFDYSIECVDNRDGGGPYLGKGFFYRQKLDEDSGFGEFKAISFDADGVDKETVEIFRKIVKYCKDKNIRLVCATSPITPSMLTCGDYGKVTEYFTSLCEEQDVEYYDFNLIKDDVLDFEDTDYVDYDGHMVGELADRYSHVLGDVISRTQEYYGKESSEVESVVSDSFYASYDEMSKNMNYVQLADMKVEPIKLDNGGYAVNINAILDGGKNVTPECRVVIKSMDTKKILYDSGYSDNMQYHYEFDDEIYIAINVYGRNKGSSEEYEAKSKTKKILLNDETVNKYLTKKKPSN</sequence>